<comment type="caution">
    <text evidence="2">The sequence shown here is derived from an EMBL/GenBank/DDBJ whole genome shotgun (WGS) entry which is preliminary data.</text>
</comment>
<dbReference type="AlphaFoldDB" id="A0A2T0M828"/>
<accession>A0A2T0M828</accession>
<reference evidence="2 3" key="1">
    <citation type="submission" date="2018-03" db="EMBL/GenBank/DDBJ databases">
        <title>Genomic Encyclopedia of Archaeal and Bacterial Type Strains, Phase II (KMG-II): from individual species to whole genera.</title>
        <authorList>
            <person name="Goeker M."/>
        </authorList>
    </citation>
    <scope>NUCLEOTIDE SEQUENCE [LARGE SCALE GENOMIC DNA]</scope>
    <source>
        <strain evidence="2 3">DSM 25027</strain>
    </source>
</reference>
<sequence length="160" mass="18621">MKKIVMRNIITMLSLTLMTASTYAQVGNQGSMNATIHKTFSIEKDGTEIQYNVKVMEHRRYPMKWNKTDKGDINQGHKYEAAKVTKLIAIDKNNDNQYEQYFVLKYRKSISDEFQVVPTKGGFAVKVDDKTLKLIEKEGIYFINNKDEDFFSIEEFRELG</sequence>
<organism evidence="2 3">
    <name type="scientific">Flagellimonas meridianipacifica</name>
    <dbReference type="NCBI Taxonomy" id="1080225"/>
    <lineage>
        <taxon>Bacteria</taxon>
        <taxon>Pseudomonadati</taxon>
        <taxon>Bacteroidota</taxon>
        <taxon>Flavobacteriia</taxon>
        <taxon>Flavobacteriales</taxon>
        <taxon>Flavobacteriaceae</taxon>
        <taxon>Flagellimonas</taxon>
    </lineage>
</organism>
<name>A0A2T0M828_9FLAO</name>
<feature type="signal peptide" evidence="1">
    <location>
        <begin position="1"/>
        <end position="24"/>
    </location>
</feature>
<keyword evidence="3" id="KW-1185">Reference proteome</keyword>
<dbReference type="EMBL" id="PVYX01000002">
    <property type="protein sequence ID" value="PRX53625.1"/>
    <property type="molecule type" value="Genomic_DNA"/>
</dbReference>
<evidence type="ECO:0000256" key="1">
    <source>
        <dbReference type="SAM" id="SignalP"/>
    </source>
</evidence>
<keyword evidence="1" id="KW-0732">Signal</keyword>
<protein>
    <recommendedName>
        <fullName evidence="4">GLPGLI family protein</fullName>
    </recommendedName>
</protein>
<proteinExistence type="predicted"/>
<evidence type="ECO:0008006" key="4">
    <source>
        <dbReference type="Google" id="ProtNLM"/>
    </source>
</evidence>
<evidence type="ECO:0000313" key="3">
    <source>
        <dbReference type="Proteomes" id="UP000237640"/>
    </source>
</evidence>
<evidence type="ECO:0000313" key="2">
    <source>
        <dbReference type="EMBL" id="PRX53625.1"/>
    </source>
</evidence>
<dbReference type="OrthoDB" id="1163357at2"/>
<gene>
    <name evidence="2" type="ORF">CLV81_2010</name>
</gene>
<feature type="chain" id="PRO_5015430694" description="GLPGLI family protein" evidence="1">
    <location>
        <begin position="25"/>
        <end position="160"/>
    </location>
</feature>
<dbReference type="RefSeq" id="WP_146129876.1">
    <property type="nucleotide sequence ID" value="NZ_PVYX01000002.1"/>
</dbReference>
<dbReference type="Proteomes" id="UP000237640">
    <property type="component" value="Unassembled WGS sequence"/>
</dbReference>